<dbReference type="GO" id="GO:0051082">
    <property type="term" value="F:unfolded protein binding"/>
    <property type="evidence" value="ECO:0007669"/>
    <property type="project" value="UniProtKB-UniRule"/>
</dbReference>
<dbReference type="PIRSF" id="PIRSF002583">
    <property type="entry name" value="Hsp90"/>
    <property type="match status" value="1"/>
</dbReference>
<evidence type="ECO:0000313" key="13">
    <source>
        <dbReference type="Proteomes" id="UP000262325"/>
    </source>
</evidence>
<comment type="function">
    <text evidence="8 10">Molecular chaperone. Has ATPase activity.</text>
</comment>
<evidence type="ECO:0000256" key="11">
    <source>
        <dbReference type="PIRSR" id="PIRSR002583-1"/>
    </source>
</evidence>
<proteinExistence type="inferred from homology"/>
<protein>
    <recommendedName>
        <fullName evidence="9 10">Chaperone protein HtpG</fullName>
    </recommendedName>
    <alternativeName>
        <fullName evidence="10">Heat shock protein HtpG</fullName>
    </alternativeName>
    <alternativeName>
        <fullName evidence="10">High temperature protein G</fullName>
    </alternativeName>
</protein>
<evidence type="ECO:0000256" key="3">
    <source>
        <dbReference type="ARBA" id="ARBA00022490"/>
    </source>
</evidence>
<comment type="caution">
    <text evidence="12">The sequence shown here is derived from an EMBL/GenBank/DDBJ whole genome shotgun (WGS) entry which is preliminary data.</text>
</comment>
<dbReference type="GO" id="GO:0140662">
    <property type="term" value="F:ATP-dependent protein folding chaperone"/>
    <property type="evidence" value="ECO:0007669"/>
    <property type="project" value="InterPro"/>
</dbReference>
<keyword evidence="6 10" id="KW-0346">Stress response</keyword>
<feature type="region of interest" description="A; substrate-binding" evidence="10">
    <location>
        <begin position="1"/>
        <end position="334"/>
    </location>
</feature>
<dbReference type="NCBIfam" id="NF003555">
    <property type="entry name" value="PRK05218.1"/>
    <property type="match status" value="1"/>
</dbReference>
<evidence type="ECO:0000256" key="4">
    <source>
        <dbReference type="ARBA" id="ARBA00022741"/>
    </source>
</evidence>
<gene>
    <name evidence="10" type="primary">htpG</name>
    <name evidence="12" type="ORF">DHM44_10250</name>
</gene>
<keyword evidence="7 10" id="KW-0143">Chaperone</keyword>
<feature type="binding site" evidence="11">
    <location>
        <position position="171"/>
    </location>
    <ligand>
        <name>ATP</name>
        <dbReference type="ChEBI" id="CHEBI:30616"/>
    </ligand>
</feature>
<sequence length="626" mass="71615">MAETVQFQAEVKELLNLVINSLYTHKEIFLRELISNASDAIDKAKYLSITDKSNNLAGTEWKIKIKPDKDEGTITISDNGIGLSRDEAVKSLGTIAHSGTKEFINAVKSGQIKEQPELIGQFGVGFYSAFMVADKITVISKKVGEEKGVKWESAADGTFTVDDADKENFGTDVTVTLKKDEREFLDEWRIKEIVKKYSDYIEYPITMDVEKEDKDGNKSVKEETLNSMKALWLKDKSEITENEYNEFYKHISHDFTDPLETIHFKAEGTQEFSALLYIPSHAPFDIFYKDFKFGPALYVKKVQIMDHCEELMPPYLRFIKGVVDSSDLPLNVSREILQNNRKVEVIKKNITKKVLETLKKVKENDSEKYDKFIGEFGKILKEGIHYDFSRKEEIAGLLTFHTTKTAANEKIDFDKYLENMKEEQKEIYYICGDSVDEVKNSPYLERFKDKDVEVIFFTDEIDDMIMSTLGEYKGKTLKSVLKGDISLDEEEKKETENREKELKGFLDSIKDHLKGKVKDVKISNRLKDSPACLVVDEDAMDPAMKKLLESMGQEVPSQEKTLEINAEHPVVKQLKEIYETDPNSGTVSDYTDLLYNLSLVVEGEKPENPSDFVKKLSEMMSKSLKS</sequence>
<feature type="binding site" evidence="11">
    <location>
        <position position="78"/>
    </location>
    <ligand>
        <name>ATP</name>
        <dbReference type="ChEBI" id="CHEBI:30616"/>
    </ligand>
</feature>
<dbReference type="Proteomes" id="UP000262325">
    <property type="component" value="Unassembled WGS sequence"/>
</dbReference>
<dbReference type="InterPro" id="IPR037196">
    <property type="entry name" value="HSP90_C"/>
</dbReference>
<keyword evidence="4 10" id="KW-0547">Nucleotide-binding</keyword>
<evidence type="ECO:0000256" key="8">
    <source>
        <dbReference type="ARBA" id="ARBA00058590"/>
    </source>
</evidence>
<dbReference type="Pfam" id="PF13589">
    <property type="entry name" value="HATPase_c_3"/>
    <property type="match status" value="1"/>
</dbReference>
<dbReference type="GO" id="GO:0005737">
    <property type="term" value="C:cytoplasm"/>
    <property type="evidence" value="ECO:0007669"/>
    <property type="project" value="UniProtKB-SubCell"/>
</dbReference>
<dbReference type="GO" id="GO:0016887">
    <property type="term" value="F:ATP hydrolysis activity"/>
    <property type="evidence" value="ECO:0007669"/>
    <property type="project" value="InterPro"/>
</dbReference>
<dbReference type="PANTHER" id="PTHR11528">
    <property type="entry name" value="HEAT SHOCK PROTEIN 90 FAMILY MEMBER"/>
    <property type="match status" value="1"/>
</dbReference>
<dbReference type="SUPFAM" id="SSF110942">
    <property type="entry name" value="HSP90 C-terminal domain"/>
    <property type="match status" value="1"/>
</dbReference>
<dbReference type="SUPFAM" id="SSF55874">
    <property type="entry name" value="ATPase domain of HSP90 chaperone/DNA topoisomerase II/histidine kinase"/>
    <property type="match status" value="1"/>
</dbReference>
<dbReference type="Gene3D" id="3.30.565.10">
    <property type="entry name" value="Histidine kinase-like ATPase, C-terminal domain"/>
    <property type="match status" value="1"/>
</dbReference>
<dbReference type="RefSeq" id="WP_273266737.1">
    <property type="nucleotide sequence ID" value="NZ_JAAZVV010000101.1"/>
</dbReference>
<dbReference type="Gene3D" id="3.30.230.80">
    <property type="match status" value="1"/>
</dbReference>
<evidence type="ECO:0000256" key="9">
    <source>
        <dbReference type="ARBA" id="ARBA00070675"/>
    </source>
</evidence>
<dbReference type="Gene3D" id="3.40.50.11260">
    <property type="match status" value="1"/>
</dbReference>
<dbReference type="InterPro" id="IPR019805">
    <property type="entry name" value="Heat_shock_protein_90_CS"/>
</dbReference>
<keyword evidence="5 10" id="KW-0067">ATP-binding</keyword>
<dbReference type="EMBL" id="DPPF01000220">
    <property type="protein sequence ID" value="HCW94047.1"/>
    <property type="molecule type" value="Genomic_DNA"/>
</dbReference>
<dbReference type="InterPro" id="IPR020575">
    <property type="entry name" value="Hsp90_N"/>
</dbReference>
<dbReference type="InterPro" id="IPR001404">
    <property type="entry name" value="Hsp90_fam"/>
</dbReference>
<evidence type="ECO:0000256" key="2">
    <source>
        <dbReference type="ARBA" id="ARBA00008239"/>
    </source>
</evidence>
<feature type="binding site" evidence="11">
    <location>
        <position position="36"/>
    </location>
    <ligand>
        <name>ATP</name>
        <dbReference type="ChEBI" id="CHEBI:30616"/>
    </ligand>
</feature>
<dbReference type="FunFam" id="3.30.230.80:FF:000002">
    <property type="entry name" value="Molecular chaperone HtpG"/>
    <property type="match status" value="1"/>
</dbReference>
<feature type="binding site" evidence="11">
    <location>
        <begin position="98"/>
        <end position="99"/>
    </location>
    <ligand>
        <name>ATP</name>
        <dbReference type="ChEBI" id="CHEBI:30616"/>
    </ligand>
</feature>
<evidence type="ECO:0000256" key="10">
    <source>
        <dbReference type="HAMAP-Rule" id="MF_00505"/>
    </source>
</evidence>
<organism evidence="12 13">
    <name type="scientific">Flexistipes sinusarabici</name>
    <dbReference type="NCBI Taxonomy" id="2352"/>
    <lineage>
        <taxon>Bacteria</taxon>
        <taxon>Pseudomonadati</taxon>
        <taxon>Deferribacterota</taxon>
        <taxon>Deferribacteres</taxon>
        <taxon>Deferribacterales</taxon>
        <taxon>Flexistipitaceae</taxon>
        <taxon>Flexistipes</taxon>
    </lineage>
</organism>
<dbReference type="CDD" id="cd16927">
    <property type="entry name" value="HATPase_Hsp90-like"/>
    <property type="match status" value="1"/>
</dbReference>
<dbReference type="FunFam" id="3.30.565.10:FF:000009">
    <property type="entry name" value="Molecular chaperone HtpG"/>
    <property type="match status" value="1"/>
</dbReference>
<name>A0A3D5QDY0_FLESI</name>
<dbReference type="InterPro" id="IPR020568">
    <property type="entry name" value="Ribosomal_Su5_D2-typ_SF"/>
</dbReference>
<reference evidence="12 13" key="1">
    <citation type="journal article" date="2018" name="Nat. Biotechnol.">
        <title>A standardized bacterial taxonomy based on genome phylogeny substantially revises the tree of life.</title>
        <authorList>
            <person name="Parks D.H."/>
            <person name="Chuvochina M."/>
            <person name="Waite D.W."/>
            <person name="Rinke C."/>
            <person name="Skarshewski A."/>
            <person name="Chaumeil P.A."/>
            <person name="Hugenholtz P."/>
        </authorList>
    </citation>
    <scope>NUCLEOTIDE SEQUENCE [LARGE SCALE GENOMIC DNA]</scope>
    <source>
        <strain evidence="12">UBA8672</strain>
    </source>
</reference>
<keyword evidence="3 10" id="KW-0963">Cytoplasm</keyword>
<feature type="binding site" evidence="11">
    <location>
        <position position="32"/>
    </location>
    <ligand>
        <name>ATP</name>
        <dbReference type="ChEBI" id="CHEBI:30616"/>
    </ligand>
</feature>
<evidence type="ECO:0000256" key="6">
    <source>
        <dbReference type="ARBA" id="ARBA00023016"/>
    </source>
</evidence>
<dbReference type="GO" id="GO:0005524">
    <property type="term" value="F:ATP binding"/>
    <property type="evidence" value="ECO:0007669"/>
    <property type="project" value="UniProtKB-UniRule"/>
</dbReference>
<dbReference type="Gene3D" id="1.20.120.790">
    <property type="entry name" value="Heat shock protein 90, C-terminal domain"/>
    <property type="match status" value="1"/>
</dbReference>
<feature type="binding site" evidence="11">
    <location>
        <begin position="121"/>
        <end position="126"/>
    </location>
    <ligand>
        <name>ATP</name>
        <dbReference type="ChEBI" id="CHEBI:30616"/>
    </ligand>
</feature>
<comment type="similarity">
    <text evidence="2 10">Belongs to the heat shock protein 90 family.</text>
</comment>
<evidence type="ECO:0000256" key="5">
    <source>
        <dbReference type="ARBA" id="ARBA00022840"/>
    </source>
</evidence>
<feature type="region of interest" description="C" evidence="10">
    <location>
        <begin position="547"/>
        <end position="626"/>
    </location>
</feature>
<dbReference type="Pfam" id="PF00183">
    <property type="entry name" value="HSP90"/>
    <property type="match status" value="1"/>
</dbReference>
<dbReference type="PRINTS" id="PR00775">
    <property type="entry name" value="HEATSHOCK90"/>
</dbReference>
<evidence type="ECO:0000256" key="7">
    <source>
        <dbReference type="ARBA" id="ARBA00023186"/>
    </source>
</evidence>
<comment type="subunit">
    <text evidence="10">Homodimer.</text>
</comment>
<accession>A0A3D5QDY0</accession>
<dbReference type="InterPro" id="IPR036890">
    <property type="entry name" value="HATPase_C_sf"/>
</dbReference>
<evidence type="ECO:0000256" key="1">
    <source>
        <dbReference type="ARBA" id="ARBA00004496"/>
    </source>
</evidence>
<dbReference type="PROSITE" id="PS00298">
    <property type="entry name" value="HSP90"/>
    <property type="match status" value="1"/>
</dbReference>
<comment type="caution">
    <text evidence="10">Lacks conserved residue(s) required for the propagation of feature annotation.</text>
</comment>
<dbReference type="HAMAP" id="MF_00505">
    <property type="entry name" value="HSP90"/>
    <property type="match status" value="1"/>
</dbReference>
<feature type="binding site" evidence="11">
    <location>
        <position position="334"/>
    </location>
    <ligand>
        <name>ATP</name>
        <dbReference type="ChEBI" id="CHEBI:30616"/>
    </ligand>
</feature>
<comment type="subcellular location">
    <subcellularLocation>
        <location evidence="1 10">Cytoplasm</location>
    </subcellularLocation>
</comment>
<dbReference type="AlphaFoldDB" id="A0A3D5QDY0"/>
<evidence type="ECO:0000313" key="12">
    <source>
        <dbReference type="EMBL" id="HCW94047.1"/>
    </source>
</evidence>
<dbReference type="SUPFAM" id="SSF54211">
    <property type="entry name" value="Ribosomal protein S5 domain 2-like"/>
    <property type="match status" value="1"/>
</dbReference>